<sequence length="752" mass="85826">MNTNNNKSNSTVIILSVFRNQYLLQCITRHVHIINTIDEVASYRINQIPSLKWVVENNTGSLIHELSKRSLENGQRLLLSGLQVGWATLDMIVAVCSPHTYHKSITFQMDTFDKIFTYYQSAFEQEHFAVDYAVLSGNFELVKYLLDKGTPFTTNAIDNACSKGYLDIIKLLLNTTPRNDPLLFDDNIKFTNHAYDKAATNGHLNVILYLDQLREQYQKGESKYRVDFTANAIDGATLNSHWNVVNNILDKYKKDGEMKIYLFTVKALENTVMNGNHVVLERLMRMSHPKLKKMGHQKWLPAYLEIAVGRGHLTLIQWVFKTKLQNTPPTELLTAAVTNKHNELIDYLIKLHIKKKTYVAKTILPSLYKVIEGGHFELLKRMIDQEDGGKLRQTLRAHSDQLVQWASRFGRLEILKWLYNTNLEVTSGLEHLGLACLGEHPSLEMIKYLVETRGEVPAVDQLEELASVGAIDCVDYILGLDKTNHTHLHVSLKAVIYACTLKSSDMLQLLLDRGLIENHEANLVYYLTGAVDSGSFPCVKLLVSTLKRDISRVTSEILSQSVSQGRIDITKYLVEQYPHILKKAKNAQDHLVTPLRSAVQLGYVQTVDFILGLKALEVSEEDGESWIEMVDTPRFNGPDDLLHQATLFCSPTMLQVIHRHRPIVESLTFGIDPRCRENLETIEERARINGYLLNSDYLRDIKFPNHIEWCLMCTAKIEVLELAHKTLDYTSAFSDYGFGGFLPHDWLWISVH</sequence>
<dbReference type="PANTHER" id="PTHR46586:SF3">
    <property type="entry name" value="ANKYRIN REPEAT-CONTAINING PROTEIN"/>
    <property type="match status" value="1"/>
</dbReference>
<dbReference type="InterPro" id="IPR052050">
    <property type="entry name" value="SecEffector_AnkRepeat"/>
</dbReference>
<dbReference type="AlphaFoldDB" id="F4PKG9"/>
<accession>F4PKG9</accession>
<proteinExistence type="predicted"/>
<dbReference type="RefSeq" id="XP_004361944.1">
    <property type="nucleotide sequence ID" value="XM_004361887.1"/>
</dbReference>
<evidence type="ECO:0000313" key="1">
    <source>
        <dbReference type="EMBL" id="EGG24093.1"/>
    </source>
</evidence>
<dbReference type="Gene3D" id="1.25.40.20">
    <property type="entry name" value="Ankyrin repeat-containing domain"/>
    <property type="match status" value="2"/>
</dbReference>
<dbReference type="PANTHER" id="PTHR46586">
    <property type="entry name" value="ANKYRIN REPEAT-CONTAINING PROTEIN"/>
    <property type="match status" value="1"/>
</dbReference>
<name>F4PKG9_CACFS</name>
<dbReference type="GeneID" id="14876142"/>
<evidence type="ECO:0000313" key="2">
    <source>
        <dbReference type="Proteomes" id="UP000007797"/>
    </source>
</evidence>
<dbReference type="SMART" id="SM00248">
    <property type="entry name" value="ANK"/>
    <property type="match status" value="5"/>
</dbReference>
<protein>
    <recommendedName>
        <fullName evidence="3">Ankyrin repeat-containing protein</fullName>
    </recommendedName>
</protein>
<dbReference type="KEGG" id="dfa:DFA_06232"/>
<gene>
    <name evidence="1" type="ORF">DFA_06232</name>
</gene>
<dbReference type="SUPFAM" id="SSF48403">
    <property type="entry name" value="Ankyrin repeat"/>
    <property type="match status" value="1"/>
</dbReference>
<dbReference type="InterPro" id="IPR036770">
    <property type="entry name" value="Ankyrin_rpt-contain_sf"/>
</dbReference>
<dbReference type="InterPro" id="IPR002110">
    <property type="entry name" value="Ankyrin_rpt"/>
</dbReference>
<dbReference type="EMBL" id="GL883007">
    <property type="protein sequence ID" value="EGG24093.1"/>
    <property type="molecule type" value="Genomic_DNA"/>
</dbReference>
<organism evidence="1 2">
    <name type="scientific">Cavenderia fasciculata</name>
    <name type="common">Slime mold</name>
    <name type="synonym">Dictyostelium fasciculatum</name>
    <dbReference type="NCBI Taxonomy" id="261658"/>
    <lineage>
        <taxon>Eukaryota</taxon>
        <taxon>Amoebozoa</taxon>
        <taxon>Evosea</taxon>
        <taxon>Eumycetozoa</taxon>
        <taxon>Dictyostelia</taxon>
        <taxon>Acytosteliales</taxon>
        <taxon>Cavenderiaceae</taxon>
        <taxon>Cavenderia</taxon>
    </lineage>
</organism>
<dbReference type="Pfam" id="PF12796">
    <property type="entry name" value="Ank_2"/>
    <property type="match status" value="1"/>
</dbReference>
<evidence type="ECO:0008006" key="3">
    <source>
        <dbReference type="Google" id="ProtNLM"/>
    </source>
</evidence>
<dbReference type="SUPFAM" id="SSF140860">
    <property type="entry name" value="Pseudo ankyrin repeat-like"/>
    <property type="match status" value="1"/>
</dbReference>
<dbReference type="Proteomes" id="UP000007797">
    <property type="component" value="Unassembled WGS sequence"/>
</dbReference>
<keyword evidence="2" id="KW-1185">Reference proteome</keyword>
<reference evidence="2" key="1">
    <citation type="journal article" date="2011" name="Genome Res.">
        <title>Phylogeny-wide analysis of social amoeba genomes highlights ancient origins for complex intercellular communication.</title>
        <authorList>
            <person name="Heidel A.J."/>
            <person name="Lawal H.M."/>
            <person name="Felder M."/>
            <person name="Schilde C."/>
            <person name="Helps N.R."/>
            <person name="Tunggal B."/>
            <person name="Rivero F."/>
            <person name="John U."/>
            <person name="Schleicher M."/>
            <person name="Eichinger L."/>
            <person name="Platzer M."/>
            <person name="Noegel A.A."/>
            <person name="Schaap P."/>
            <person name="Gloeckner G."/>
        </authorList>
    </citation>
    <scope>NUCLEOTIDE SEQUENCE [LARGE SCALE GENOMIC DNA]</scope>
    <source>
        <strain evidence="2">SH3</strain>
    </source>
</reference>